<evidence type="ECO:0000313" key="2">
    <source>
        <dbReference type="Proteomes" id="UP000614058"/>
    </source>
</evidence>
<proteinExistence type="predicted"/>
<keyword evidence="2" id="KW-1185">Reference proteome</keyword>
<evidence type="ECO:0000313" key="1">
    <source>
        <dbReference type="EMBL" id="MBK0395776.1"/>
    </source>
</evidence>
<dbReference type="RefSeq" id="WP_200521809.1">
    <property type="nucleotide sequence ID" value="NZ_JAEHNZ010000001.1"/>
</dbReference>
<name>A0ABS1BR74_9NEIS</name>
<sequence length="79" mass="8935">MGLWLVGQRQPENGCGVVWRNKLHFKMRFQAAYPFIALICKWLGEMALAAVNSFSTTLPVLHGTKQTQVVEQKQRGCSQ</sequence>
<reference evidence="1 2" key="1">
    <citation type="journal article" date="2021" name="Pathogens">
        <title>Isolation and Characterization of Kingella bonacorsii sp. nov., A Novel Kingella Species Detected in a Stable Periodontitis Subject.</title>
        <authorList>
            <person name="Antezack A."/>
            <person name="Boxberger M."/>
            <person name="Rolland C."/>
            <person name="Monnet-Corti V."/>
            <person name="La Scola B."/>
        </authorList>
    </citation>
    <scope>NUCLEOTIDE SEQUENCE [LARGE SCALE GENOMIC DNA]</scope>
    <source>
        <strain evidence="1 2">Marseille-Q4569</strain>
    </source>
</reference>
<gene>
    <name evidence="1" type="ORF">JDW22_04030</name>
</gene>
<organism evidence="1 2">
    <name type="scientific">Kingella bonacorsii</name>
    <dbReference type="NCBI Taxonomy" id="2796361"/>
    <lineage>
        <taxon>Bacteria</taxon>
        <taxon>Pseudomonadati</taxon>
        <taxon>Pseudomonadota</taxon>
        <taxon>Betaproteobacteria</taxon>
        <taxon>Neisseriales</taxon>
        <taxon>Neisseriaceae</taxon>
        <taxon>Kingella</taxon>
    </lineage>
</organism>
<dbReference type="EMBL" id="JAEHNZ010000001">
    <property type="protein sequence ID" value="MBK0395776.1"/>
    <property type="molecule type" value="Genomic_DNA"/>
</dbReference>
<protein>
    <submittedName>
        <fullName evidence="1">Uncharacterized protein</fullName>
    </submittedName>
</protein>
<dbReference type="Proteomes" id="UP000614058">
    <property type="component" value="Unassembled WGS sequence"/>
</dbReference>
<accession>A0ABS1BR74</accession>
<comment type="caution">
    <text evidence="1">The sequence shown here is derived from an EMBL/GenBank/DDBJ whole genome shotgun (WGS) entry which is preliminary data.</text>
</comment>